<organism evidence="1 2">
    <name type="scientific">Fusarium longipes</name>
    <dbReference type="NCBI Taxonomy" id="694270"/>
    <lineage>
        <taxon>Eukaryota</taxon>
        <taxon>Fungi</taxon>
        <taxon>Dikarya</taxon>
        <taxon>Ascomycota</taxon>
        <taxon>Pezizomycotina</taxon>
        <taxon>Sordariomycetes</taxon>
        <taxon>Hypocreomycetidae</taxon>
        <taxon>Hypocreales</taxon>
        <taxon>Nectriaceae</taxon>
        <taxon>Fusarium</taxon>
    </lineage>
</organism>
<keyword evidence="2" id="KW-1185">Reference proteome</keyword>
<accession>A0A395RHQ0</accession>
<reference evidence="1 2" key="1">
    <citation type="journal article" date="2018" name="PLoS Pathog.">
        <title>Evolution of structural diversity of trichothecenes, a family of toxins produced by plant pathogenic and entomopathogenic fungi.</title>
        <authorList>
            <person name="Proctor R.H."/>
            <person name="McCormick S.P."/>
            <person name="Kim H.S."/>
            <person name="Cardoza R.E."/>
            <person name="Stanley A.M."/>
            <person name="Lindo L."/>
            <person name="Kelly A."/>
            <person name="Brown D.W."/>
            <person name="Lee T."/>
            <person name="Vaughan M.M."/>
            <person name="Alexander N.J."/>
            <person name="Busman M."/>
            <person name="Gutierrez S."/>
        </authorList>
    </citation>
    <scope>NUCLEOTIDE SEQUENCE [LARGE SCALE GENOMIC DNA]</scope>
    <source>
        <strain evidence="1 2">NRRL 20695</strain>
    </source>
</reference>
<protein>
    <submittedName>
        <fullName evidence="1">Uncharacterized protein</fullName>
    </submittedName>
</protein>
<gene>
    <name evidence="1" type="ORF">FLONG3_11129</name>
</gene>
<dbReference type="Proteomes" id="UP000266234">
    <property type="component" value="Unassembled WGS sequence"/>
</dbReference>
<dbReference type="EMBL" id="PXOG01000370">
    <property type="protein sequence ID" value="RGP59658.1"/>
    <property type="molecule type" value="Genomic_DNA"/>
</dbReference>
<sequence length="196" mass="21521">MTNYSLNVEVGHGVVRQLMQQGSRLCLAFGVENDGYKVIASSSNLGSMVSFQWKADFAVGASNGNFQNGVMSSTKPDPVRLGQTYTLTPDWQGSVNDGGRQGAIVFKNQNDRASPILYKNINGSNAPIYFGSHILPRGSSQEIKPNNRVAIWFQSEGRSGTMIDGIYDRNPFEIDMSGRTDASVVLNDNFTWSLRQ</sequence>
<dbReference type="AlphaFoldDB" id="A0A395RHQ0"/>
<name>A0A395RHQ0_9HYPO</name>
<proteinExistence type="predicted"/>
<comment type="caution">
    <text evidence="1">The sequence shown here is derived from an EMBL/GenBank/DDBJ whole genome shotgun (WGS) entry which is preliminary data.</text>
</comment>
<evidence type="ECO:0000313" key="1">
    <source>
        <dbReference type="EMBL" id="RGP59658.1"/>
    </source>
</evidence>
<evidence type="ECO:0000313" key="2">
    <source>
        <dbReference type="Proteomes" id="UP000266234"/>
    </source>
</evidence>
<dbReference type="OrthoDB" id="2987506at2759"/>